<proteinExistence type="predicted"/>
<gene>
    <name evidence="1" type="primary">108</name>
    <name evidence="1" type="ORF">SEA_GILGAMESH_108</name>
</gene>
<dbReference type="KEGG" id="vg:80019170"/>
<dbReference type="GeneID" id="80019170"/>
<sequence length="154" mass="17437">MGDWFGVDLSDCDLGDDYHSPTPVDHWSELLFQSTWWHDADGSIWRLDEMDEMRCSRVYGFIARHEDETGTRLAWEATRAPVPGGDVAFDAYDRGLGQLLDMVGRRGWVHETELMQALQRRMRGLPAVEGTCFCGYPVAEGWDHSACHAGMEIA</sequence>
<reference evidence="1 2" key="1">
    <citation type="submission" date="2019-07" db="EMBL/GenBank/DDBJ databases">
        <authorList>
            <person name="Almisry A."/>
            <person name="Mousa M."/>
            <person name="Gordon L.L."/>
            <person name="Lee M."/>
            <person name="Mandava P."/>
            <person name="Moxley J.T."/>
            <person name="Shaffer C.D."/>
            <person name="Weston-Hafer K.A."/>
            <person name="Garlena R.A."/>
            <person name="Russell D.A."/>
            <person name="Pope W.H."/>
            <person name="Jacobs-Sera D."/>
            <person name="Hatfull G.F."/>
        </authorList>
    </citation>
    <scope>NUCLEOTIDE SEQUENCE [LARGE SCALE GENOMIC DNA]</scope>
</reference>
<organism evidence="1 2">
    <name type="scientific">Streptomyces phage Gilgamesh</name>
    <dbReference type="NCBI Taxonomy" id="2599890"/>
    <lineage>
        <taxon>Viruses</taxon>
        <taxon>Duplodnaviria</taxon>
        <taxon>Heunggongvirae</taxon>
        <taxon>Uroviricota</taxon>
        <taxon>Caudoviricetes</taxon>
        <taxon>Gilgameshvirus</taxon>
        <taxon>Gilgameshvirus gilgamesh</taxon>
    </lineage>
</organism>
<dbReference type="EMBL" id="MN234216">
    <property type="protein sequence ID" value="QFG13300.1"/>
    <property type="molecule type" value="Genomic_DNA"/>
</dbReference>
<dbReference type="Proteomes" id="UP000326486">
    <property type="component" value="Segment"/>
</dbReference>
<name>A0A5J6TR66_9CAUD</name>
<evidence type="ECO:0000313" key="2">
    <source>
        <dbReference type="Proteomes" id="UP000326486"/>
    </source>
</evidence>
<dbReference type="RefSeq" id="YP_010754576.1">
    <property type="nucleotide sequence ID" value="NC_073461.1"/>
</dbReference>
<protein>
    <submittedName>
        <fullName evidence="1">Uncharacterized protein</fullName>
    </submittedName>
</protein>
<accession>A0A5J6TR66</accession>
<evidence type="ECO:0000313" key="1">
    <source>
        <dbReference type="EMBL" id="QFG13300.1"/>
    </source>
</evidence>
<keyword evidence="2" id="KW-1185">Reference proteome</keyword>